<name>T1G7Q5_HELRO</name>
<dbReference type="InParanoid" id="T1G7Q5"/>
<proteinExistence type="predicted"/>
<dbReference type="GeneID" id="20217102"/>
<dbReference type="OMA" id="NWWITES"/>
<dbReference type="EMBL" id="KB097717">
    <property type="protein sequence ID" value="ESN91120.1"/>
    <property type="molecule type" value="Genomic_DNA"/>
</dbReference>
<dbReference type="HOGENOM" id="CLU_009123_17_0_1"/>
<dbReference type="GO" id="GO:0046983">
    <property type="term" value="F:protein dimerization activity"/>
    <property type="evidence" value="ECO:0007669"/>
    <property type="project" value="InterPro"/>
</dbReference>
<reference evidence="4" key="1">
    <citation type="submission" date="2012-12" db="EMBL/GenBank/DDBJ databases">
        <authorList>
            <person name="Hellsten U."/>
            <person name="Grimwood J."/>
            <person name="Chapman J.A."/>
            <person name="Shapiro H."/>
            <person name="Aerts A."/>
            <person name="Otillar R.P."/>
            <person name="Terry A.Y."/>
            <person name="Boore J.L."/>
            <person name="Simakov O."/>
            <person name="Marletaz F."/>
            <person name="Cho S.-J."/>
            <person name="Edsinger-Gonzales E."/>
            <person name="Havlak P."/>
            <person name="Kuo D.-H."/>
            <person name="Larsson T."/>
            <person name="Lv J."/>
            <person name="Arendt D."/>
            <person name="Savage R."/>
            <person name="Osoegawa K."/>
            <person name="de Jong P."/>
            <person name="Lindberg D.R."/>
            <person name="Seaver E.C."/>
            <person name="Weisblat D.A."/>
            <person name="Putnam N.H."/>
            <person name="Grigoriev I.V."/>
            <person name="Rokhsar D.S."/>
        </authorList>
    </citation>
    <scope>NUCLEOTIDE SEQUENCE</scope>
</reference>
<dbReference type="RefSeq" id="XP_009030743.1">
    <property type="nucleotide sequence ID" value="XM_009032495.1"/>
</dbReference>
<dbReference type="KEGG" id="hro:HELRODRAFT_90391"/>
<keyword evidence="4" id="KW-1185">Reference proteome</keyword>
<evidence type="ECO:0000259" key="1">
    <source>
        <dbReference type="Pfam" id="PF05699"/>
    </source>
</evidence>
<protein>
    <recommendedName>
        <fullName evidence="1">HAT C-terminal dimerisation domain-containing protein</fullName>
    </recommendedName>
</protein>
<reference evidence="2 4" key="2">
    <citation type="journal article" date="2013" name="Nature">
        <title>Insights into bilaterian evolution from three spiralian genomes.</title>
        <authorList>
            <person name="Simakov O."/>
            <person name="Marletaz F."/>
            <person name="Cho S.J."/>
            <person name="Edsinger-Gonzales E."/>
            <person name="Havlak P."/>
            <person name="Hellsten U."/>
            <person name="Kuo D.H."/>
            <person name="Larsson T."/>
            <person name="Lv J."/>
            <person name="Arendt D."/>
            <person name="Savage R."/>
            <person name="Osoegawa K."/>
            <person name="de Jong P."/>
            <person name="Grimwood J."/>
            <person name="Chapman J.A."/>
            <person name="Shapiro H."/>
            <person name="Aerts A."/>
            <person name="Otillar R.P."/>
            <person name="Terry A.Y."/>
            <person name="Boore J.L."/>
            <person name="Grigoriev I.V."/>
            <person name="Lindberg D.R."/>
            <person name="Seaver E.C."/>
            <person name="Weisblat D.A."/>
            <person name="Putnam N.H."/>
            <person name="Rokhsar D.S."/>
        </authorList>
    </citation>
    <scope>NUCLEOTIDE SEQUENCE</scope>
</reference>
<evidence type="ECO:0000313" key="2">
    <source>
        <dbReference type="EMBL" id="ESN91120.1"/>
    </source>
</evidence>
<dbReference type="InterPro" id="IPR012337">
    <property type="entry name" value="RNaseH-like_sf"/>
</dbReference>
<feature type="domain" description="HAT C-terminal dimerisation" evidence="1">
    <location>
        <begin position="4"/>
        <end position="83"/>
    </location>
</feature>
<dbReference type="CTD" id="20217102"/>
<sequence length="87" mass="10164">MKSELDCFLQEQIIAPEESVYKWWADNASRFPTIAKVARKYLAIPATSVPSEQIFSMSGQIMNERRNRLKPEHVEQLVFLCHNLRLN</sequence>
<dbReference type="EnsemblMetazoa" id="HelroT90391">
    <property type="protein sequence ID" value="HelroP90391"/>
    <property type="gene ID" value="HelroG90391"/>
</dbReference>
<gene>
    <name evidence="3" type="primary">20217102</name>
    <name evidence="2" type="ORF">HELRODRAFT_90391</name>
</gene>
<organism evidence="3 4">
    <name type="scientific">Helobdella robusta</name>
    <name type="common">Californian leech</name>
    <dbReference type="NCBI Taxonomy" id="6412"/>
    <lineage>
        <taxon>Eukaryota</taxon>
        <taxon>Metazoa</taxon>
        <taxon>Spiralia</taxon>
        <taxon>Lophotrochozoa</taxon>
        <taxon>Annelida</taxon>
        <taxon>Clitellata</taxon>
        <taxon>Hirudinea</taxon>
        <taxon>Rhynchobdellida</taxon>
        <taxon>Glossiphoniidae</taxon>
        <taxon>Helobdella</taxon>
    </lineage>
</organism>
<dbReference type="InterPro" id="IPR008906">
    <property type="entry name" value="HATC_C_dom"/>
</dbReference>
<dbReference type="eggNOG" id="KOG1121">
    <property type="taxonomic scope" value="Eukaryota"/>
</dbReference>
<dbReference type="PANTHER" id="PTHR47611">
    <property type="entry name" value="HAT DIMERISATION DOMAIN, C-TERMINAL"/>
    <property type="match status" value="1"/>
</dbReference>
<dbReference type="SUPFAM" id="SSF53098">
    <property type="entry name" value="Ribonuclease H-like"/>
    <property type="match status" value="1"/>
</dbReference>
<dbReference type="Proteomes" id="UP000015101">
    <property type="component" value="Unassembled WGS sequence"/>
</dbReference>
<reference evidence="3" key="3">
    <citation type="submission" date="2015-06" db="UniProtKB">
        <authorList>
            <consortium name="EnsemblMetazoa"/>
        </authorList>
    </citation>
    <scope>IDENTIFICATION</scope>
</reference>
<dbReference type="PANTHER" id="PTHR47611:SF3">
    <property type="entry name" value="HAT C-TERMINAL DIMERISATION DOMAIN-CONTAINING PROTEIN"/>
    <property type="match status" value="1"/>
</dbReference>
<dbReference type="EMBL" id="AMQM01008023">
    <property type="status" value="NOT_ANNOTATED_CDS"/>
    <property type="molecule type" value="Genomic_DNA"/>
</dbReference>
<evidence type="ECO:0000313" key="4">
    <source>
        <dbReference type="Proteomes" id="UP000015101"/>
    </source>
</evidence>
<evidence type="ECO:0000313" key="3">
    <source>
        <dbReference type="EnsemblMetazoa" id="HelroP90391"/>
    </source>
</evidence>
<dbReference type="OrthoDB" id="10023994at2759"/>
<dbReference type="Pfam" id="PF05699">
    <property type="entry name" value="Dimer_Tnp_hAT"/>
    <property type="match status" value="1"/>
</dbReference>
<dbReference type="AlphaFoldDB" id="T1G7Q5"/>
<accession>T1G7Q5</accession>